<keyword evidence="1" id="KW-0004">4Fe-4S</keyword>
<organism evidence="6">
    <name type="scientific">human gut metagenome</name>
    <dbReference type="NCBI Taxonomy" id="408170"/>
    <lineage>
        <taxon>unclassified sequences</taxon>
        <taxon>metagenomes</taxon>
        <taxon>organismal metagenomes</taxon>
    </lineage>
</organism>
<feature type="domain" description="4Fe-4S Mo/W bis-MGD-type" evidence="5">
    <location>
        <begin position="1"/>
        <end position="41"/>
    </location>
</feature>
<dbReference type="GO" id="GO:0016491">
    <property type="term" value="F:oxidoreductase activity"/>
    <property type="evidence" value="ECO:0007669"/>
    <property type="project" value="InterPro"/>
</dbReference>
<feature type="non-terminal residue" evidence="6">
    <location>
        <position position="74"/>
    </location>
</feature>
<evidence type="ECO:0000256" key="4">
    <source>
        <dbReference type="ARBA" id="ARBA00023014"/>
    </source>
</evidence>
<dbReference type="EMBL" id="AZMM01016920">
    <property type="protein sequence ID" value="ETJ27613.1"/>
    <property type="molecule type" value="Genomic_DNA"/>
</dbReference>
<evidence type="ECO:0000256" key="3">
    <source>
        <dbReference type="ARBA" id="ARBA00023004"/>
    </source>
</evidence>
<evidence type="ECO:0000256" key="2">
    <source>
        <dbReference type="ARBA" id="ARBA00022723"/>
    </source>
</evidence>
<keyword evidence="2" id="KW-0479">Metal-binding</keyword>
<protein>
    <submittedName>
        <fullName evidence="6">Nitrate reductase, alpha subunit</fullName>
    </submittedName>
</protein>
<dbReference type="GO" id="GO:0051539">
    <property type="term" value="F:4 iron, 4 sulfur cluster binding"/>
    <property type="evidence" value="ECO:0007669"/>
    <property type="project" value="UniProtKB-KW"/>
</dbReference>
<dbReference type="GO" id="GO:0046872">
    <property type="term" value="F:metal ion binding"/>
    <property type="evidence" value="ECO:0007669"/>
    <property type="project" value="UniProtKB-KW"/>
</dbReference>
<proteinExistence type="predicted"/>
<evidence type="ECO:0000259" key="5">
    <source>
        <dbReference type="PROSITE" id="PS51669"/>
    </source>
</evidence>
<dbReference type="PROSITE" id="PS51669">
    <property type="entry name" value="4FE4S_MOW_BIS_MGD"/>
    <property type="match status" value="1"/>
</dbReference>
<dbReference type="Gene3D" id="3.40.50.740">
    <property type="match status" value="1"/>
</dbReference>
<feature type="non-terminal residue" evidence="6">
    <location>
        <position position="1"/>
    </location>
</feature>
<dbReference type="GO" id="GO:0016020">
    <property type="term" value="C:membrane"/>
    <property type="evidence" value="ECO:0007669"/>
    <property type="project" value="TreeGrafter"/>
</dbReference>
<name>W1XBF9_9ZZZZ</name>
<reference evidence="6" key="1">
    <citation type="submission" date="2013-12" db="EMBL/GenBank/DDBJ databases">
        <title>A Varibaculum cambriense genome reconstructed from a premature infant gut community with otherwise low bacterial novelty that shifts toward anaerobic metabolism during the third week of life.</title>
        <authorList>
            <person name="Brown C.T."/>
            <person name="Sharon I."/>
            <person name="Thomas B.C."/>
            <person name="Castelle C.J."/>
            <person name="Morowitz M.J."/>
            <person name="Banfield J.F."/>
        </authorList>
    </citation>
    <scope>NUCLEOTIDE SEQUENCE</scope>
</reference>
<accession>W1XBF9</accession>
<keyword evidence="4" id="KW-0411">Iron-sulfur</keyword>
<dbReference type="AlphaFoldDB" id="W1XBF9"/>
<sequence length="74" mass="8685">GVVAWENQAIDYPETPDDMPDYEPRGCPRGATFSWYLYSPLRVKYPYVRGELVELWREAKKHAKNPIEAWKSIV</sequence>
<dbReference type="PANTHER" id="PTHR43105">
    <property type="entry name" value="RESPIRATORY NITRATE REDUCTASE"/>
    <property type="match status" value="1"/>
</dbReference>
<keyword evidence="3" id="KW-0408">Iron</keyword>
<evidence type="ECO:0000313" key="6">
    <source>
        <dbReference type="EMBL" id="ETJ27613.1"/>
    </source>
</evidence>
<evidence type="ECO:0000256" key="1">
    <source>
        <dbReference type="ARBA" id="ARBA00022485"/>
    </source>
</evidence>
<dbReference type="Gene3D" id="2.20.25.90">
    <property type="entry name" value="ADC-like domains"/>
    <property type="match status" value="1"/>
</dbReference>
<dbReference type="SUPFAM" id="SSF53706">
    <property type="entry name" value="Formate dehydrogenase/DMSO reductase, domains 1-3"/>
    <property type="match status" value="1"/>
</dbReference>
<dbReference type="InterPro" id="IPR006963">
    <property type="entry name" value="Mopterin_OxRdtase_4Fe-4S_dom"/>
</dbReference>
<gene>
    <name evidence="6" type="ORF">Q604_UNBC16920G0001</name>
</gene>
<dbReference type="InterPro" id="IPR050123">
    <property type="entry name" value="Prok_molybdopt-oxidoreductase"/>
</dbReference>
<dbReference type="PANTHER" id="PTHR43105:SF2">
    <property type="entry name" value="RESPIRATORY NITRATE REDUCTASE 2 ALPHA CHAIN"/>
    <property type="match status" value="1"/>
</dbReference>
<comment type="caution">
    <text evidence="6">The sequence shown here is derived from an EMBL/GenBank/DDBJ whole genome shotgun (WGS) entry which is preliminary data.</text>
</comment>